<feature type="compositionally biased region" description="Basic and acidic residues" evidence="1">
    <location>
        <begin position="28"/>
        <end position="37"/>
    </location>
</feature>
<proteinExistence type="predicted"/>
<organism evidence="2 3">
    <name type="scientific">Brachionus plicatilis</name>
    <name type="common">Marine rotifer</name>
    <name type="synonym">Brachionus muelleri</name>
    <dbReference type="NCBI Taxonomy" id="10195"/>
    <lineage>
        <taxon>Eukaryota</taxon>
        <taxon>Metazoa</taxon>
        <taxon>Spiralia</taxon>
        <taxon>Gnathifera</taxon>
        <taxon>Rotifera</taxon>
        <taxon>Eurotatoria</taxon>
        <taxon>Monogononta</taxon>
        <taxon>Pseudotrocha</taxon>
        <taxon>Ploima</taxon>
        <taxon>Brachionidae</taxon>
        <taxon>Brachionus</taxon>
    </lineage>
</organism>
<comment type="caution">
    <text evidence="2">The sequence shown here is derived from an EMBL/GenBank/DDBJ whole genome shotgun (WGS) entry which is preliminary data.</text>
</comment>
<feature type="region of interest" description="Disordered" evidence="1">
    <location>
        <begin position="28"/>
        <end position="49"/>
    </location>
</feature>
<name>A0A3M7T5R3_BRAPC</name>
<feature type="compositionally biased region" description="Polar residues" evidence="1">
    <location>
        <begin position="39"/>
        <end position="49"/>
    </location>
</feature>
<evidence type="ECO:0000313" key="2">
    <source>
        <dbReference type="EMBL" id="RNA43239.1"/>
    </source>
</evidence>
<keyword evidence="3" id="KW-1185">Reference proteome</keyword>
<evidence type="ECO:0000256" key="1">
    <source>
        <dbReference type="SAM" id="MobiDB-lite"/>
    </source>
</evidence>
<sequence length="159" mass="17591">MLRATPIEGGILTLWAEEEVEVLRPREHVTPPKEPPVKTHTTNNVPLQPQTIPVAPINSQATLKPPAVSAQNDNVIHHQNPHPEPPVINIYPKVVVKADTESLISRLGLGEPDCIAPSPPLHCQLQGHVPLALPRNRPYKQTVTRMTAHLPTSNNFFFH</sequence>
<evidence type="ECO:0000313" key="3">
    <source>
        <dbReference type="Proteomes" id="UP000276133"/>
    </source>
</evidence>
<reference evidence="2 3" key="1">
    <citation type="journal article" date="2018" name="Sci. Rep.">
        <title>Genomic signatures of local adaptation to the degree of environmental predictability in rotifers.</title>
        <authorList>
            <person name="Franch-Gras L."/>
            <person name="Hahn C."/>
            <person name="Garcia-Roger E.M."/>
            <person name="Carmona M.J."/>
            <person name="Serra M."/>
            <person name="Gomez A."/>
        </authorList>
    </citation>
    <scope>NUCLEOTIDE SEQUENCE [LARGE SCALE GENOMIC DNA]</scope>
    <source>
        <strain evidence="2">HYR1</strain>
    </source>
</reference>
<accession>A0A3M7T5R3</accession>
<gene>
    <name evidence="2" type="ORF">BpHYR1_022241</name>
</gene>
<dbReference type="EMBL" id="REGN01000248">
    <property type="protein sequence ID" value="RNA43239.1"/>
    <property type="molecule type" value="Genomic_DNA"/>
</dbReference>
<dbReference type="Proteomes" id="UP000276133">
    <property type="component" value="Unassembled WGS sequence"/>
</dbReference>
<dbReference type="AlphaFoldDB" id="A0A3M7T5R3"/>
<protein>
    <submittedName>
        <fullName evidence="2">Uncharacterized protein</fullName>
    </submittedName>
</protein>